<proteinExistence type="predicted"/>
<sequence>MNYVKQDFTIADFKDCGPNTWGSPMPSWLEKHAPRRFDELAVSKEVRRALTTVSLSGSPPHMLITGPAGVGKTAAWRLVARQVLGPGWKSTAHVLQARDLVGTTGAMQKFEDFLRPSGRKSRDTLAGRTSLEAFDRSMWETSETDDPPPAGVELAPPEKGVTPVSRLIVIEDADHLGPKRQPYLRRMMESESATSRFFFTARAPSRIMDALRSRSKHVRIASVEPERIESILKQASAKEMVEPAPGILGDIIHVSGGNLRKALFTLELLTRTGQIEDRSSVHKLVAASTLQGGRLMVEMALRGRIIEWRWETEYGRKKKILSGAMAELDRLMGELSLDKDDVVSQLHRVITSGRLMLPPELQGELLNYLAECDARLGRSSYPRIQFERFLHQVSEAGLRHGMVMA</sequence>
<evidence type="ECO:0000256" key="2">
    <source>
        <dbReference type="ARBA" id="ARBA00022741"/>
    </source>
</evidence>
<dbReference type="Pfam" id="PF03215">
    <property type="entry name" value="Rad17"/>
    <property type="match status" value="1"/>
</dbReference>
<dbReference type="GO" id="GO:0005524">
    <property type="term" value="F:ATP binding"/>
    <property type="evidence" value="ECO:0007669"/>
    <property type="project" value="UniProtKB-KW"/>
</dbReference>
<keyword evidence="2" id="KW-0547">Nucleotide-binding</keyword>
<dbReference type="Gene3D" id="1.20.272.10">
    <property type="match status" value="1"/>
</dbReference>
<evidence type="ECO:0000256" key="4">
    <source>
        <dbReference type="SAM" id="MobiDB-lite"/>
    </source>
</evidence>
<dbReference type="Gene3D" id="3.40.50.300">
    <property type="entry name" value="P-loop containing nucleotide triphosphate hydrolases"/>
    <property type="match status" value="1"/>
</dbReference>
<organism evidence="5">
    <name type="scientific">uncultured marine group II/III euryarchaeote KM3_115_D07</name>
    <dbReference type="NCBI Taxonomy" id="1457856"/>
    <lineage>
        <taxon>Archaea</taxon>
        <taxon>Methanobacteriati</taxon>
        <taxon>Methanobacteriota</taxon>
        <taxon>environmental samples</taxon>
    </lineage>
</organism>
<gene>
    <name evidence="5" type="primary">rfcS</name>
</gene>
<dbReference type="AlphaFoldDB" id="A0A075G7X0"/>
<evidence type="ECO:0000313" key="5">
    <source>
        <dbReference type="EMBL" id="AIE99698.1"/>
    </source>
</evidence>
<dbReference type="InterPro" id="IPR050238">
    <property type="entry name" value="DNA_Rep/Repair_Clamp_Loader"/>
</dbReference>
<feature type="region of interest" description="Disordered" evidence="4">
    <location>
        <begin position="136"/>
        <end position="158"/>
    </location>
</feature>
<keyword evidence="1" id="KW-0235">DNA replication</keyword>
<keyword evidence="3" id="KW-0067">ATP-binding</keyword>
<evidence type="ECO:0000256" key="3">
    <source>
        <dbReference type="ARBA" id="ARBA00022840"/>
    </source>
</evidence>
<dbReference type="PANTHER" id="PTHR11669:SF20">
    <property type="entry name" value="REPLICATION FACTOR C SUBUNIT 4"/>
    <property type="match status" value="1"/>
</dbReference>
<dbReference type="GO" id="GO:0006261">
    <property type="term" value="P:DNA-templated DNA replication"/>
    <property type="evidence" value="ECO:0007669"/>
    <property type="project" value="TreeGrafter"/>
</dbReference>
<dbReference type="GO" id="GO:0003689">
    <property type="term" value="F:DNA clamp loader activity"/>
    <property type="evidence" value="ECO:0007669"/>
    <property type="project" value="TreeGrafter"/>
</dbReference>
<dbReference type="SUPFAM" id="SSF52540">
    <property type="entry name" value="P-loop containing nucleoside triphosphate hydrolases"/>
    <property type="match status" value="1"/>
</dbReference>
<dbReference type="GO" id="GO:0005663">
    <property type="term" value="C:DNA replication factor C complex"/>
    <property type="evidence" value="ECO:0007669"/>
    <property type="project" value="TreeGrafter"/>
</dbReference>
<dbReference type="InterPro" id="IPR027417">
    <property type="entry name" value="P-loop_NTPase"/>
</dbReference>
<protein>
    <submittedName>
        <fullName evidence="5">Replication factor C family protein (RfcS)</fullName>
    </submittedName>
</protein>
<reference evidence="5" key="1">
    <citation type="journal article" date="2014" name="Genome Biol. Evol.">
        <title>Pangenome evidence for extensive interdomain horizontal transfer affecting lineage core and shell genes in uncultured planktonic thaumarchaeota and euryarchaeota.</title>
        <authorList>
            <person name="Deschamps P."/>
            <person name="Zivanovic Y."/>
            <person name="Moreira D."/>
            <person name="Rodriguez-Valera F."/>
            <person name="Lopez-Garcia P."/>
        </authorList>
    </citation>
    <scope>NUCLEOTIDE SEQUENCE</scope>
</reference>
<accession>A0A075G7X0</accession>
<dbReference type="EMBL" id="KF900570">
    <property type="protein sequence ID" value="AIE99698.1"/>
    <property type="molecule type" value="Genomic_DNA"/>
</dbReference>
<evidence type="ECO:0000256" key="1">
    <source>
        <dbReference type="ARBA" id="ARBA00022705"/>
    </source>
</evidence>
<dbReference type="PANTHER" id="PTHR11669">
    <property type="entry name" value="REPLICATION FACTOR C / DNA POLYMERASE III GAMMA-TAU SUBUNIT"/>
    <property type="match status" value="1"/>
</dbReference>
<name>A0A075G7X0_9EURY</name>
<dbReference type="GO" id="GO:0006281">
    <property type="term" value="P:DNA repair"/>
    <property type="evidence" value="ECO:0007669"/>
    <property type="project" value="TreeGrafter"/>
</dbReference>